<name>A0AA36EE80_LACSI</name>
<protein>
    <submittedName>
        <fullName evidence="2">Uncharacterized protein</fullName>
    </submittedName>
</protein>
<organism evidence="2 3">
    <name type="scientific">Lactuca saligna</name>
    <name type="common">Willowleaf lettuce</name>
    <dbReference type="NCBI Taxonomy" id="75948"/>
    <lineage>
        <taxon>Eukaryota</taxon>
        <taxon>Viridiplantae</taxon>
        <taxon>Streptophyta</taxon>
        <taxon>Embryophyta</taxon>
        <taxon>Tracheophyta</taxon>
        <taxon>Spermatophyta</taxon>
        <taxon>Magnoliopsida</taxon>
        <taxon>eudicotyledons</taxon>
        <taxon>Gunneridae</taxon>
        <taxon>Pentapetalae</taxon>
        <taxon>asterids</taxon>
        <taxon>campanulids</taxon>
        <taxon>Asterales</taxon>
        <taxon>Asteraceae</taxon>
        <taxon>Cichorioideae</taxon>
        <taxon>Cichorieae</taxon>
        <taxon>Lactucinae</taxon>
        <taxon>Lactuca</taxon>
    </lineage>
</organism>
<dbReference type="AlphaFoldDB" id="A0AA36EE80"/>
<keyword evidence="3" id="KW-1185">Reference proteome</keyword>
<gene>
    <name evidence="2" type="ORF">LSALG_LOCUS31968</name>
</gene>
<feature type="region of interest" description="Disordered" evidence="1">
    <location>
        <begin position="25"/>
        <end position="45"/>
    </location>
</feature>
<feature type="compositionally biased region" description="Pro residues" evidence="1">
    <location>
        <begin position="27"/>
        <end position="38"/>
    </location>
</feature>
<evidence type="ECO:0000313" key="3">
    <source>
        <dbReference type="Proteomes" id="UP001177003"/>
    </source>
</evidence>
<evidence type="ECO:0000313" key="2">
    <source>
        <dbReference type="EMBL" id="CAI9292929.1"/>
    </source>
</evidence>
<dbReference type="EMBL" id="OX465083">
    <property type="protein sequence ID" value="CAI9292929.1"/>
    <property type="molecule type" value="Genomic_DNA"/>
</dbReference>
<evidence type="ECO:0000256" key="1">
    <source>
        <dbReference type="SAM" id="MobiDB-lite"/>
    </source>
</evidence>
<sequence>MLTIETTTTTVETSIVTTTIKTFVVTPPQPTSPPPTSVTPPSSTTTFSPTFVGVIQEPIATLFSSQSTEPEKTITEAEADDDDVMVSFVELQFNLDEDDILDDLIMSGKQFKILNSKMNSILHFLADTGDKNSTCGVEVEYLLKSS</sequence>
<dbReference type="Proteomes" id="UP001177003">
    <property type="component" value="Chromosome 7"/>
</dbReference>
<proteinExistence type="predicted"/>
<reference evidence="2" key="1">
    <citation type="submission" date="2023-04" db="EMBL/GenBank/DDBJ databases">
        <authorList>
            <person name="Vijverberg K."/>
            <person name="Xiong W."/>
            <person name="Schranz E."/>
        </authorList>
    </citation>
    <scope>NUCLEOTIDE SEQUENCE</scope>
</reference>
<accession>A0AA36EE80</accession>